<protein>
    <recommendedName>
        <fullName evidence="1">YcgL domain-containing protein PSU93_10120</fullName>
    </recommendedName>
</protein>
<dbReference type="SUPFAM" id="SSF160191">
    <property type="entry name" value="YcgL-like"/>
    <property type="match status" value="1"/>
</dbReference>
<dbReference type="PANTHER" id="PTHR38109:SF1">
    <property type="entry name" value="PROTEIN YCGL"/>
    <property type="match status" value="1"/>
</dbReference>
<accession>A0AA43Q4F7</accession>
<dbReference type="InterPro" id="IPR038068">
    <property type="entry name" value="YcgL-like_sf"/>
</dbReference>
<dbReference type="Gene3D" id="3.10.510.20">
    <property type="entry name" value="YcgL domain"/>
    <property type="match status" value="1"/>
</dbReference>
<dbReference type="InterPro" id="IPR027354">
    <property type="entry name" value="YcgL_dom"/>
</dbReference>
<sequence>MLCFIYKSLKKEHLYLYVDKKDDFSKVPEALFNSFGKMEFVMDLELTPERKLAKEEAGKVIDSLMAKGFFVQLPPVHIPMPLKIQ</sequence>
<dbReference type="PROSITE" id="PS51648">
    <property type="entry name" value="YCGL"/>
    <property type="match status" value="1"/>
</dbReference>
<dbReference type="EMBL" id="JAQSDF010000031">
    <property type="protein sequence ID" value="MDI1231494.1"/>
    <property type="molecule type" value="Genomic_DNA"/>
</dbReference>
<evidence type="ECO:0000259" key="2">
    <source>
        <dbReference type="PROSITE" id="PS51648"/>
    </source>
</evidence>
<dbReference type="HAMAP" id="MF_01866">
    <property type="entry name" value="UPF0745"/>
    <property type="match status" value="1"/>
</dbReference>
<dbReference type="PANTHER" id="PTHR38109">
    <property type="entry name" value="PROTEIN YCGL"/>
    <property type="match status" value="1"/>
</dbReference>
<dbReference type="AlphaFoldDB" id="A0AA43Q4F7"/>
<organism evidence="3 4">
    <name type="scientific">Candidatus Methylobacter titanis</name>
    <dbReference type="NCBI Taxonomy" id="3053457"/>
    <lineage>
        <taxon>Bacteria</taxon>
        <taxon>Pseudomonadati</taxon>
        <taxon>Pseudomonadota</taxon>
        <taxon>Gammaproteobacteria</taxon>
        <taxon>Methylococcales</taxon>
        <taxon>Methylococcaceae</taxon>
        <taxon>Methylobacter</taxon>
    </lineage>
</organism>
<reference evidence="3" key="1">
    <citation type="submission" date="2023-01" db="EMBL/GenBank/DDBJ databases">
        <title>Biogeochemical cycle of methane in antarctic sediments.</title>
        <authorList>
            <person name="Roldan D.M."/>
            <person name="Menes R.J."/>
        </authorList>
    </citation>
    <scope>NUCLEOTIDE SEQUENCE [LARGE SCALE GENOMIC DNA]</scope>
    <source>
        <strain evidence="3">K-2018 MAG008</strain>
    </source>
</reference>
<evidence type="ECO:0000313" key="4">
    <source>
        <dbReference type="Proteomes" id="UP001160519"/>
    </source>
</evidence>
<name>A0AA43Q4F7_9GAMM</name>
<evidence type="ECO:0000313" key="3">
    <source>
        <dbReference type="EMBL" id="MDI1231494.1"/>
    </source>
</evidence>
<dbReference type="Proteomes" id="UP001160519">
    <property type="component" value="Unassembled WGS sequence"/>
</dbReference>
<feature type="domain" description="YcgL" evidence="2">
    <location>
        <begin position="1"/>
        <end position="85"/>
    </location>
</feature>
<gene>
    <name evidence="3" type="ORF">PSU93_10120</name>
</gene>
<dbReference type="Pfam" id="PF05166">
    <property type="entry name" value="YcgL"/>
    <property type="match status" value="1"/>
</dbReference>
<comment type="caution">
    <text evidence="3">The sequence shown here is derived from an EMBL/GenBank/DDBJ whole genome shotgun (WGS) entry which is preliminary data.</text>
</comment>
<evidence type="ECO:0000256" key="1">
    <source>
        <dbReference type="HAMAP-Rule" id="MF_01866"/>
    </source>
</evidence>
<proteinExistence type="inferred from homology"/>
<keyword evidence="4" id="KW-1185">Reference proteome</keyword>